<dbReference type="InterPro" id="IPR050471">
    <property type="entry name" value="AB_hydrolase"/>
</dbReference>
<dbReference type="Pfam" id="PF00561">
    <property type="entry name" value="Abhydrolase_1"/>
    <property type="match status" value="1"/>
</dbReference>
<keyword evidence="3" id="KW-1185">Reference proteome</keyword>
<evidence type="ECO:0000259" key="1">
    <source>
        <dbReference type="Pfam" id="PF00561"/>
    </source>
</evidence>
<dbReference type="SUPFAM" id="SSF53474">
    <property type="entry name" value="alpha/beta-Hydrolases"/>
    <property type="match status" value="1"/>
</dbReference>
<feature type="domain" description="AB hydrolase-1" evidence="1">
    <location>
        <begin position="32"/>
        <end position="262"/>
    </location>
</feature>
<dbReference type="GO" id="GO:0016787">
    <property type="term" value="F:hydrolase activity"/>
    <property type="evidence" value="ECO:0007669"/>
    <property type="project" value="UniProtKB-KW"/>
</dbReference>
<organism evidence="2 3">
    <name type="scientific">Nocardia vinacea</name>
    <dbReference type="NCBI Taxonomy" id="96468"/>
    <lineage>
        <taxon>Bacteria</taxon>
        <taxon>Bacillati</taxon>
        <taxon>Actinomycetota</taxon>
        <taxon>Actinomycetes</taxon>
        <taxon>Mycobacteriales</taxon>
        <taxon>Nocardiaceae</taxon>
        <taxon>Nocardia</taxon>
    </lineage>
</organism>
<evidence type="ECO:0000313" key="2">
    <source>
        <dbReference type="EMBL" id="WUV44222.1"/>
    </source>
</evidence>
<dbReference type="PANTHER" id="PTHR43433">
    <property type="entry name" value="HYDROLASE, ALPHA/BETA FOLD FAMILY PROTEIN"/>
    <property type="match status" value="1"/>
</dbReference>
<dbReference type="Proteomes" id="UP001432062">
    <property type="component" value="Chromosome"/>
</dbReference>
<keyword evidence="2" id="KW-0378">Hydrolase</keyword>
<dbReference type="PANTHER" id="PTHR43433:SF5">
    <property type="entry name" value="AB HYDROLASE-1 DOMAIN-CONTAINING PROTEIN"/>
    <property type="match status" value="1"/>
</dbReference>
<evidence type="ECO:0000313" key="3">
    <source>
        <dbReference type="Proteomes" id="UP001432062"/>
    </source>
</evidence>
<dbReference type="PRINTS" id="PR00111">
    <property type="entry name" value="ABHYDROLASE"/>
</dbReference>
<sequence>MSTTYKDAPTKTIDVGGTRFAYRQLGTNNGVPVIFLNHLGAVLDNWDPRVVDGIAAEHPVITFDNRGVGASEGKTPNSIAAMAQDAIAFIRALRFDQVDLLGFSLGGFVSQVIVQQQPQLVRKIVLAGTGPAGGEGIDKVTSITIRDMIRATLTFKDPKEYLFFTRTANGKAAARQFVKRLKERSYDRDKAISLSAFRTQLKAINSWGKQEPANLSGIRQPVLVANGEDDRMVPTRNSFDLAQRLPNAKLRIYSDAGHGGIFQYHDKFVVEVLNFLES</sequence>
<gene>
    <name evidence="2" type="ORF">OG563_34350</name>
</gene>
<dbReference type="InterPro" id="IPR029058">
    <property type="entry name" value="AB_hydrolase_fold"/>
</dbReference>
<dbReference type="RefSeq" id="WP_329407083.1">
    <property type="nucleotide sequence ID" value="NZ_CP109441.1"/>
</dbReference>
<accession>A0ABZ1YLV4</accession>
<dbReference type="EMBL" id="CP109441">
    <property type="protein sequence ID" value="WUV44222.1"/>
    <property type="molecule type" value="Genomic_DNA"/>
</dbReference>
<name>A0ABZ1YLV4_9NOCA</name>
<proteinExistence type="predicted"/>
<protein>
    <submittedName>
        <fullName evidence="2">Alpha/beta hydrolase</fullName>
    </submittedName>
</protein>
<reference evidence="2" key="1">
    <citation type="submission" date="2022-10" db="EMBL/GenBank/DDBJ databases">
        <title>The complete genomes of actinobacterial strains from the NBC collection.</title>
        <authorList>
            <person name="Joergensen T.S."/>
            <person name="Alvarez Arevalo M."/>
            <person name="Sterndorff E.B."/>
            <person name="Faurdal D."/>
            <person name="Vuksanovic O."/>
            <person name="Mourched A.-S."/>
            <person name="Charusanti P."/>
            <person name="Shaw S."/>
            <person name="Blin K."/>
            <person name="Weber T."/>
        </authorList>
    </citation>
    <scope>NUCLEOTIDE SEQUENCE</scope>
    <source>
        <strain evidence="2">NBC_01482</strain>
    </source>
</reference>
<dbReference type="InterPro" id="IPR000073">
    <property type="entry name" value="AB_hydrolase_1"/>
</dbReference>
<dbReference type="Gene3D" id="3.40.50.1820">
    <property type="entry name" value="alpha/beta hydrolase"/>
    <property type="match status" value="1"/>
</dbReference>